<dbReference type="EMBL" id="GBRH01239322">
    <property type="protein sequence ID" value="JAD58573.1"/>
    <property type="molecule type" value="Transcribed_RNA"/>
</dbReference>
<dbReference type="AlphaFoldDB" id="A0A0A9B8T8"/>
<sequence>MLVTSSVVEEIVFYLATANCFLLQKSIVELNLQYDICKLQRVSIEF</sequence>
<reference evidence="1" key="2">
    <citation type="journal article" date="2015" name="Data Brief">
        <title>Shoot transcriptome of the giant reed, Arundo donax.</title>
        <authorList>
            <person name="Barrero R.A."/>
            <person name="Guerrero F.D."/>
            <person name="Moolhuijzen P."/>
            <person name="Goolsby J.A."/>
            <person name="Tidwell J."/>
            <person name="Bellgard S.E."/>
            <person name="Bellgard M.I."/>
        </authorList>
    </citation>
    <scope>NUCLEOTIDE SEQUENCE</scope>
    <source>
        <tissue evidence="1">Shoot tissue taken approximately 20 cm above the soil surface</tissue>
    </source>
</reference>
<evidence type="ECO:0000313" key="1">
    <source>
        <dbReference type="EMBL" id="JAD58573.1"/>
    </source>
</evidence>
<name>A0A0A9B8T8_ARUDO</name>
<organism evidence="1">
    <name type="scientific">Arundo donax</name>
    <name type="common">Giant reed</name>
    <name type="synonym">Donax arundinaceus</name>
    <dbReference type="NCBI Taxonomy" id="35708"/>
    <lineage>
        <taxon>Eukaryota</taxon>
        <taxon>Viridiplantae</taxon>
        <taxon>Streptophyta</taxon>
        <taxon>Embryophyta</taxon>
        <taxon>Tracheophyta</taxon>
        <taxon>Spermatophyta</taxon>
        <taxon>Magnoliopsida</taxon>
        <taxon>Liliopsida</taxon>
        <taxon>Poales</taxon>
        <taxon>Poaceae</taxon>
        <taxon>PACMAD clade</taxon>
        <taxon>Arundinoideae</taxon>
        <taxon>Arundineae</taxon>
        <taxon>Arundo</taxon>
    </lineage>
</organism>
<proteinExistence type="predicted"/>
<accession>A0A0A9B8T8</accession>
<protein>
    <submittedName>
        <fullName evidence="1">Uncharacterized protein</fullName>
    </submittedName>
</protein>
<reference evidence="1" key="1">
    <citation type="submission" date="2014-09" db="EMBL/GenBank/DDBJ databases">
        <authorList>
            <person name="Magalhaes I.L.F."/>
            <person name="Oliveira U."/>
            <person name="Santos F.R."/>
            <person name="Vidigal T.H.D.A."/>
            <person name="Brescovit A.D."/>
            <person name="Santos A.J."/>
        </authorList>
    </citation>
    <scope>NUCLEOTIDE SEQUENCE</scope>
    <source>
        <tissue evidence="1">Shoot tissue taken approximately 20 cm above the soil surface</tissue>
    </source>
</reference>